<comment type="caution">
    <text evidence="2">The sequence shown here is derived from an EMBL/GenBank/DDBJ whole genome shotgun (WGS) entry which is preliminary data.</text>
</comment>
<evidence type="ECO:0000313" key="2">
    <source>
        <dbReference type="EMBL" id="MPL72800.1"/>
    </source>
</evidence>
<dbReference type="PANTHER" id="PTHR30188:SF4">
    <property type="entry name" value="PROTEIN TRIGALACTOSYLDIACYLGLYCEROL 1, CHLOROPLASTIC"/>
    <property type="match status" value="1"/>
</dbReference>
<dbReference type="Pfam" id="PF02405">
    <property type="entry name" value="MlaE"/>
    <property type="match status" value="1"/>
</dbReference>
<organism evidence="2">
    <name type="scientific">bioreactor metagenome</name>
    <dbReference type="NCBI Taxonomy" id="1076179"/>
    <lineage>
        <taxon>unclassified sequences</taxon>
        <taxon>metagenomes</taxon>
        <taxon>ecological metagenomes</taxon>
    </lineage>
</organism>
<keyword evidence="1" id="KW-1133">Transmembrane helix</keyword>
<proteinExistence type="predicted"/>
<accession>A0A644U0Y0</accession>
<keyword evidence="1" id="KW-0472">Membrane</keyword>
<dbReference type="InterPro" id="IPR030802">
    <property type="entry name" value="Permease_MalE"/>
</dbReference>
<dbReference type="GO" id="GO:0043190">
    <property type="term" value="C:ATP-binding cassette (ABC) transporter complex"/>
    <property type="evidence" value="ECO:0007669"/>
    <property type="project" value="InterPro"/>
</dbReference>
<reference evidence="2" key="1">
    <citation type="submission" date="2019-08" db="EMBL/GenBank/DDBJ databases">
        <authorList>
            <person name="Kucharzyk K."/>
            <person name="Murdoch R.W."/>
            <person name="Higgins S."/>
            <person name="Loffler F."/>
        </authorList>
    </citation>
    <scope>NUCLEOTIDE SEQUENCE</scope>
</reference>
<protein>
    <submittedName>
        <fullName evidence="2">Putative phospholipid ABC transporter permease protein MlaE</fullName>
    </submittedName>
</protein>
<name>A0A644U0Y0_9ZZZZ</name>
<dbReference type="AlphaFoldDB" id="A0A644U0Y0"/>
<dbReference type="EMBL" id="VSSQ01000068">
    <property type="protein sequence ID" value="MPL72800.1"/>
    <property type="molecule type" value="Genomic_DNA"/>
</dbReference>
<gene>
    <name evidence="2" type="primary">mlaE_4</name>
    <name evidence="2" type="ORF">SDC9_18590</name>
</gene>
<dbReference type="GO" id="GO:0005548">
    <property type="term" value="F:phospholipid transporter activity"/>
    <property type="evidence" value="ECO:0007669"/>
    <property type="project" value="TreeGrafter"/>
</dbReference>
<feature type="transmembrane region" description="Helical" evidence="1">
    <location>
        <begin position="42"/>
        <end position="67"/>
    </location>
</feature>
<evidence type="ECO:0000256" key="1">
    <source>
        <dbReference type="SAM" id="Phobius"/>
    </source>
</evidence>
<feature type="transmembrane region" description="Helical" evidence="1">
    <location>
        <begin position="229"/>
        <end position="247"/>
    </location>
</feature>
<feature type="transmembrane region" description="Helical" evidence="1">
    <location>
        <begin position="87"/>
        <end position="110"/>
    </location>
</feature>
<sequence>MSLIRNFLLEFGSYLILMKDAFKKPQNMHIFRRQILHEMEALGVNSIPIVCVISVFVGAAVVIQMILNLENPIYPSWIYGYASRKALILEFAPTVISLILAGKCASMIASEIGSQKISEQIDAMEVMGVNTANYLILPKIFACFVFFPLLIILSIFIGLIGGGFGGMANGLSAFHYIEGIRLEFTTYDVVYAMVKTAVNALIISSIASYRGYTMVGGSVEVGIQSTKAVVQSSVAIMVFNLLITNLFF</sequence>
<feature type="transmembrane region" description="Helical" evidence="1">
    <location>
        <begin position="189"/>
        <end position="209"/>
    </location>
</feature>
<keyword evidence="1" id="KW-0812">Transmembrane</keyword>
<dbReference type="PANTHER" id="PTHR30188">
    <property type="entry name" value="ABC TRANSPORTER PERMEASE PROTEIN-RELATED"/>
    <property type="match status" value="1"/>
</dbReference>